<dbReference type="SUPFAM" id="SSF53474">
    <property type="entry name" value="alpha/beta-Hydrolases"/>
    <property type="match status" value="3"/>
</dbReference>
<protein>
    <submittedName>
        <fullName evidence="7">Uncharacterized protein</fullName>
    </submittedName>
</protein>
<evidence type="ECO:0000256" key="1">
    <source>
        <dbReference type="ARBA" id="ARBA00011079"/>
    </source>
</evidence>
<keyword evidence="2" id="KW-0645">Protease</keyword>
<dbReference type="OrthoDB" id="1735038at2759"/>
<evidence type="ECO:0000256" key="6">
    <source>
        <dbReference type="SAM" id="SignalP"/>
    </source>
</evidence>
<dbReference type="GO" id="GO:0070008">
    <property type="term" value="F:serine-type exopeptidase activity"/>
    <property type="evidence" value="ECO:0007669"/>
    <property type="project" value="InterPro"/>
</dbReference>
<dbReference type="AlphaFoldDB" id="A0A811LJP8"/>
<name>A0A811LJP8_9BILA</name>
<dbReference type="Gene3D" id="1.20.120.980">
    <property type="entry name" value="Serine carboxypeptidase S28, SKS domain"/>
    <property type="match status" value="2"/>
</dbReference>
<sequence length="971" mass="112217">MRSLILLLVITTTSTSFGKHHLNKLRKVQLNVDETALRDVEKSYFTQKLDHFDLKNKDEWKQKYYVNNVNYEDGGPEFLYIGGEGPEHGYYISSRSNLNVWSERMKARMWSLEHRFYGESHPKPTQTTENLKYLTSQQALADLANFIRSKNDELQLTNPKWVVFGGSYPGALALWFRVLYPELTVGAVGSSAPIDIQMDFYGYLRVCQDSYRSYSEKCADNIGKAFTHLQQLMDDRKGRNRLEAALHVKPLFEYQNLTFTDLENFYLNVIESFQGAVQYNRVNGGIYELAASIPDVCEIMEEPEGFPVNYLIKVYQYISQYEGRDPNVFNDDYNNMIKELQNPEFHPRSEERSWIWQTCNEFGYFQTTAFEKNIFGTGAPADYYYDMCTDIFGKEYNVDYVKAATRRTQDFYGEADEYNGTHVVIPNGSIDPWHALGTYANSSELDQYSYLISGSAHCADMCPPNEADVPGLDHIRSVIFEKLQEWTGNSRFSYDNDVNNTEEHIEQNDSDGDRRLLVKKEEIDVNNVCFGCAGKEKSYSNKEISRLEELQSIRKIMPLHRTKNLVFENDSDYPDASTFTQVADHFDDENNETFVQLNEKYYKEGGPLFLYIEGEAPLGTDMVYDEDLPLVQYAKEVNAAVYGLEHRDYGDSNVTEDLSLENLKYLTSQQALADIANFIKTINKAKGYKNPKWITFGGSYAGALSAWFRKVYPELTVGTIGSSGPVEAKVDYFEYMQVVENSTRNCIDKVKQGVDTLQKNITSVEGRKLLVEKLNIQGDIQKFEAEYLDTFDEMAFFDNLIGEFAFEVQYNPHGPHSQIDVLCLLWNNDTKDIYEKIGQTSTLFSFDYEQILELFKGTEPDNFYRAWIWQTCNEFGYYQSTDIGYNAFGSSLPINYYIEWCHRAYNSSFTRDKLEENIKKTQKFYGEEDVRSFLVEGTSHCADMRPANEYDPPSLTEARQLILETIKRWIK</sequence>
<dbReference type="PANTHER" id="PTHR11010:SF117">
    <property type="entry name" value="SERINE PROTEASE 16"/>
    <property type="match status" value="1"/>
</dbReference>
<evidence type="ECO:0000256" key="3">
    <source>
        <dbReference type="ARBA" id="ARBA00022729"/>
    </source>
</evidence>
<dbReference type="EMBL" id="CAJFCW020000006">
    <property type="protein sequence ID" value="CAG9124911.1"/>
    <property type="molecule type" value="Genomic_DNA"/>
</dbReference>
<keyword evidence="5" id="KW-0325">Glycoprotein</keyword>
<evidence type="ECO:0000256" key="4">
    <source>
        <dbReference type="ARBA" id="ARBA00022801"/>
    </source>
</evidence>
<dbReference type="InterPro" id="IPR008758">
    <property type="entry name" value="Peptidase_S28"/>
</dbReference>
<dbReference type="Pfam" id="PF05577">
    <property type="entry name" value="Peptidase_S28"/>
    <property type="match status" value="2"/>
</dbReference>
<dbReference type="Gene3D" id="3.40.50.1820">
    <property type="entry name" value="alpha/beta hydrolase"/>
    <property type="match status" value="2"/>
</dbReference>
<reference evidence="7" key="1">
    <citation type="submission" date="2020-09" db="EMBL/GenBank/DDBJ databases">
        <authorList>
            <person name="Kikuchi T."/>
        </authorList>
    </citation>
    <scope>NUCLEOTIDE SEQUENCE</scope>
    <source>
        <strain evidence="7">SH1</strain>
    </source>
</reference>
<dbReference type="GO" id="GO:0006508">
    <property type="term" value="P:proteolysis"/>
    <property type="evidence" value="ECO:0007669"/>
    <property type="project" value="UniProtKB-KW"/>
</dbReference>
<evidence type="ECO:0000313" key="8">
    <source>
        <dbReference type="Proteomes" id="UP000614601"/>
    </source>
</evidence>
<comment type="similarity">
    <text evidence="1">Belongs to the peptidase S28 family.</text>
</comment>
<evidence type="ECO:0000256" key="2">
    <source>
        <dbReference type="ARBA" id="ARBA00022670"/>
    </source>
</evidence>
<gene>
    <name evidence="7" type="ORF">BOKJ2_LOCUS12819</name>
</gene>
<dbReference type="InterPro" id="IPR029058">
    <property type="entry name" value="AB_hydrolase_fold"/>
</dbReference>
<organism evidence="7 8">
    <name type="scientific">Bursaphelenchus okinawaensis</name>
    <dbReference type="NCBI Taxonomy" id="465554"/>
    <lineage>
        <taxon>Eukaryota</taxon>
        <taxon>Metazoa</taxon>
        <taxon>Ecdysozoa</taxon>
        <taxon>Nematoda</taxon>
        <taxon>Chromadorea</taxon>
        <taxon>Rhabditida</taxon>
        <taxon>Tylenchina</taxon>
        <taxon>Tylenchomorpha</taxon>
        <taxon>Aphelenchoidea</taxon>
        <taxon>Aphelenchoididae</taxon>
        <taxon>Bursaphelenchus</taxon>
    </lineage>
</organism>
<dbReference type="Proteomes" id="UP000783686">
    <property type="component" value="Unassembled WGS sequence"/>
</dbReference>
<feature type="chain" id="PRO_5036221459" evidence="6">
    <location>
        <begin position="19"/>
        <end position="971"/>
    </location>
</feature>
<comment type="caution">
    <text evidence="7">The sequence shown here is derived from an EMBL/GenBank/DDBJ whole genome shotgun (WGS) entry which is preliminary data.</text>
</comment>
<proteinExistence type="inferred from homology"/>
<evidence type="ECO:0000313" key="7">
    <source>
        <dbReference type="EMBL" id="CAD5228720.1"/>
    </source>
</evidence>
<feature type="signal peptide" evidence="6">
    <location>
        <begin position="1"/>
        <end position="18"/>
    </location>
</feature>
<keyword evidence="4" id="KW-0378">Hydrolase</keyword>
<dbReference type="EMBL" id="CAJFDH010000006">
    <property type="protein sequence ID" value="CAD5228720.1"/>
    <property type="molecule type" value="Genomic_DNA"/>
</dbReference>
<dbReference type="Proteomes" id="UP000614601">
    <property type="component" value="Unassembled WGS sequence"/>
</dbReference>
<keyword evidence="3 6" id="KW-0732">Signal</keyword>
<evidence type="ECO:0000256" key="5">
    <source>
        <dbReference type="ARBA" id="ARBA00023180"/>
    </source>
</evidence>
<keyword evidence="8" id="KW-1185">Reference proteome</keyword>
<dbReference type="InterPro" id="IPR042269">
    <property type="entry name" value="Ser_carbopepase_S28_SKS"/>
</dbReference>
<accession>A0A811LJP8</accession>
<dbReference type="GO" id="GO:0008239">
    <property type="term" value="F:dipeptidyl-peptidase activity"/>
    <property type="evidence" value="ECO:0007669"/>
    <property type="project" value="TreeGrafter"/>
</dbReference>
<dbReference type="PANTHER" id="PTHR11010">
    <property type="entry name" value="PROTEASE S28 PRO-X CARBOXYPEPTIDASE-RELATED"/>
    <property type="match status" value="1"/>
</dbReference>